<dbReference type="InterPro" id="IPR034660">
    <property type="entry name" value="DinB/YfiT-like"/>
</dbReference>
<dbReference type="Proteomes" id="UP000279968">
    <property type="component" value="Unassembled WGS sequence"/>
</dbReference>
<dbReference type="SUPFAM" id="SSF109854">
    <property type="entry name" value="DinB/YfiT-like putative metalloenzymes"/>
    <property type="match status" value="1"/>
</dbReference>
<organism evidence="2 3">
    <name type="scientific">Micromonospora costi</name>
    <dbReference type="NCBI Taxonomy" id="1530042"/>
    <lineage>
        <taxon>Bacteria</taxon>
        <taxon>Bacillati</taxon>
        <taxon>Actinomycetota</taxon>
        <taxon>Actinomycetes</taxon>
        <taxon>Micromonosporales</taxon>
        <taxon>Micromonosporaceae</taxon>
        <taxon>Micromonospora</taxon>
    </lineage>
</organism>
<dbReference type="GO" id="GO:0016853">
    <property type="term" value="F:isomerase activity"/>
    <property type="evidence" value="ECO:0007669"/>
    <property type="project" value="UniProtKB-KW"/>
</dbReference>
<dbReference type="InterPro" id="IPR024344">
    <property type="entry name" value="MDMPI_metal-binding"/>
</dbReference>
<evidence type="ECO:0000313" key="2">
    <source>
        <dbReference type="EMBL" id="RKN57641.1"/>
    </source>
</evidence>
<feature type="domain" description="Mycothiol-dependent maleylpyruvate isomerase metal-binding" evidence="1">
    <location>
        <begin position="32"/>
        <end position="119"/>
    </location>
</feature>
<dbReference type="GO" id="GO:0046872">
    <property type="term" value="F:metal ion binding"/>
    <property type="evidence" value="ECO:0007669"/>
    <property type="project" value="InterPro"/>
</dbReference>
<gene>
    <name evidence="2" type="ORF">D7193_03025</name>
</gene>
<evidence type="ECO:0000313" key="3">
    <source>
        <dbReference type="Proteomes" id="UP000279968"/>
    </source>
</evidence>
<accession>A0A3B0AAR1</accession>
<dbReference type="InterPro" id="IPR017517">
    <property type="entry name" value="Maleyloyr_isom"/>
</dbReference>
<comment type="caution">
    <text evidence="2">The sequence shown here is derived from an EMBL/GenBank/DDBJ whole genome shotgun (WGS) entry which is preliminary data.</text>
</comment>
<dbReference type="Pfam" id="PF11716">
    <property type="entry name" value="MDMPI_N"/>
    <property type="match status" value="1"/>
</dbReference>
<name>A0A3B0AAR1_9ACTN</name>
<reference evidence="2 3" key="1">
    <citation type="journal article" date="2015" name="Int. J. Syst. Evol. Microbiol.">
        <title>Micromonospora costi sp. nov., isolated from a leaf of Costus speciosus.</title>
        <authorList>
            <person name="Thawai C."/>
        </authorList>
    </citation>
    <scope>NUCLEOTIDE SEQUENCE [LARGE SCALE GENOMIC DNA]</scope>
    <source>
        <strain evidence="2 3">CS1-12</strain>
    </source>
</reference>
<keyword evidence="3" id="KW-1185">Reference proteome</keyword>
<dbReference type="Gene3D" id="1.20.120.450">
    <property type="entry name" value="dinb family like domain"/>
    <property type="match status" value="1"/>
</dbReference>
<keyword evidence="2" id="KW-0413">Isomerase</keyword>
<sequence>MKKAQRTPPQSGHRDDTVVGSLAPMELMEMIAAERRSTADLIGSLGPEQLETPSLCGSWTVREVAAHLVSPFVAPRRWLLPLMLRNGFNLHQVNAALAQRVARESADQLAAQLRDNAERNLRPPIVGYWGQLTDLQVHGQDIRRPLGLSHDLRPDRLRVSLDFLVSRRARGFFVRSGQLDGLRFEATDLDWASGSGPVVRGRAEAVMLAITGRPAVLPELDGDGVGLLRDRME</sequence>
<keyword evidence="2" id="KW-0670">Pyruvate</keyword>
<dbReference type="NCBIfam" id="TIGR03083">
    <property type="entry name" value="maleylpyruvate isomerase family mycothiol-dependent enzyme"/>
    <property type="match status" value="1"/>
</dbReference>
<evidence type="ECO:0000259" key="1">
    <source>
        <dbReference type="Pfam" id="PF11716"/>
    </source>
</evidence>
<protein>
    <submittedName>
        <fullName evidence="2">Maleylpyruvate isomerase family mycothiol-dependent enzyme</fullName>
    </submittedName>
</protein>
<proteinExistence type="predicted"/>
<dbReference type="EMBL" id="RBAN01000001">
    <property type="protein sequence ID" value="RKN57641.1"/>
    <property type="molecule type" value="Genomic_DNA"/>
</dbReference>
<dbReference type="AlphaFoldDB" id="A0A3B0AAR1"/>